<evidence type="ECO:0000256" key="1">
    <source>
        <dbReference type="ARBA" id="ARBA00022723"/>
    </source>
</evidence>
<evidence type="ECO:0000259" key="7">
    <source>
        <dbReference type="PROSITE" id="PS51999"/>
    </source>
</evidence>
<keyword evidence="3" id="KW-0862">Zinc</keyword>
<dbReference type="AlphaFoldDB" id="A0AAE1YJ64"/>
<evidence type="ECO:0000313" key="9">
    <source>
        <dbReference type="Proteomes" id="UP001293254"/>
    </source>
</evidence>
<evidence type="ECO:0000256" key="3">
    <source>
        <dbReference type="ARBA" id="ARBA00022833"/>
    </source>
</evidence>
<comment type="caution">
    <text evidence="8">The sequence shown here is derived from an EMBL/GenBank/DDBJ whole genome shotgun (WGS) entry which is preliminary data.</text>
</comment>
<evidence type="ECO:0000256" key="6">
    <source>
        <dbReference type="SAM" id="Phobius"/>
    </source>
</evidence>
<name>A0AAE1YJ64_9LAMI</name>
<sequence length="144" mass="16532">MAPRVLDFQGSRNSSTPGYRSGSRHSGTSSDDAFLRICTCGREAVIRTSWTSANPGRRFRGCPGNEGKYCRSFQWVDPPMCRRSREVIPGLLNRLSQYETFTKKAKERIEALEYSRRRSDRILMIALLGWILTFLAIMYFPRIA</sequence>
<keyword evidence="9" id="KW-1185">Reference proteome</keyword>
<feature type="region of interest" description="Disordered" evidence="5">
    <location>
        <begin position="1"/>
        <end position="30"/>
    </location>
</feature>
<proteinExistence type="predicted"/>
<reference evidence="8" key="1">
    <citation type="submission" date="2020-06" db="EMBL/GenBank/DDBJ databases">
        <authorList>
            <person name="Li T."/>
            <person name="Hu X."/>
            <person name="Zhang T."/>
            <person name="Song X."/>
            <person name="Zhang H."/>
            <person name="Dai N."/>
            <person name="Sheng W."/>
            <person name="Hou X."/>
            <person name="Wei L."/>
        </authorList>
    </citation>
    <scope>NUCLEOTIDE SEQUENCE</scope>
    <source>
        <strain evidence="8">3651</strain>
        <tissue evidence="8">Leaf</tissue>
    </source>
</reference>
<dbReference type="GO" id="GO:0008270">
    <property type="term" value="F:zinc ion binding"/>
    <property type="evidence" value="ECO:0007669"/>
    <property type="project" value="UniProtKB-KW"/>
</dbReference>
<dbReference type="Proteomes" id="UP001293254">
    <property type="component" value="Unassembled WGS sequence"/>
</dbReference>
<evidence type="ECO:0000313" key="8">
    <source>
        <dbReference type="EMBL" id="KAK4431052.1"/>
    </source>
</evidence>
<keyword evidence="6" id="KW-0812">Transmembrane</keyword>
<gene>
    <name evidence="8" type="ORF">Salat_0867200</name>
</gene>
<keyword evidence="1" id="KW-0479">Metal-binding</keyword>
<feature type="domain" description="GRF-type" evidence="7">
    <location>
        <begin position="38"/>
        <end position="79"/>
    </location>
</feature>
<evidence type="ECO:0000256" key="2">
    <source>
        <dbReference type="ARBA" id="ARBA00022771"/>
    </source>
</evidence>
<accession>A0AAE1YJ64</accession>
<dbReference type="PROSITE" id="PS51999">
    <property type="entry name" value="ZF_GRF"/>
    <property type="match status" value="1"/>
</dbReference>
<keyword evidence="6" id="KW-0472">Membrane</keyword>
<dbReference type="PANTHER" id="PTHR33248">
    <property type="entry name" value="ZINC ION-BINDING PROTEIN"/>
    <property type="match status" value="1"/>
</dbReference>
<reference evidence="8" key="2">
    <citation type="journal article" date="2024" name="Plant">
        <title>Genomic evolution and insights into agronomic trait innovations of Sesamum species.</title>
        <authorList>
            <person name="Miao H."/>
            <person name="Wang L."/>
            <person name="Qu L."/>
            <person name="Liu H."/>
            <person name="Sun Y."/>
            <person name="Le M."/>
            <person name="Wang Q."/>
            <person name="Wei S."/>
            <person name="Zheng Y."/>
            <person name="Lin W."/>
            <person name="Duan Y."/>
            <person name="Cao H."/>
            <person name="Xiong S."/>
            <person name="Wang X."/>
            <person name="Wei L."/>
            <person name="Li C."/>
            <person name="Ma Q."/>
            <person name="Ju M."/>
            <person name="Zhao R."/>
            <person name="Li G."/>
            <person name="Mu C."/>
            <person name="Tian Q."/>
            <person name="Mei H."/>
            <person name="Zhang T."/>
            <person name="Gao T."/>
            <person name="Zhang H."/>
        </authorList>
    </citation>
    <scope>NUCLEOTIDE SEQUENCE</scope>
    <source>
        <strain evidence="8">3651</strain>
    </source>
</reference>
<keyword evidence="2 4" id="KW-0863">Zinc-finger</keyword>
<organism evidence="8 9">
    <name type="scientific">Sesamum alatum</name>
    <dbReference type="NCBI Taxonomy" id="300844"/>
    <lineage>
        <taxon>Eukaryota</taxon>
        <taxon>Viridiplantae</taxon>
        <taxon>Streptophyta</taxon>
        <taxon>Embryophyta</taxon>
        <taxon>Tracheophyta</taxon>
        <taxon>Spermatophyta</taxon>
        <taxon>Magnoliopsida</taxon>
        <taxon>eudicotyledons</taxon>
        <taxon>Gunneridae</taxon>
        <taxon>Pentapetalae</taxon>
        <taxon>asterids</taxon>
        <taxon>lamiids</taxon>
        <taxon>Lamiales</taxon>
        <taxon>Pedaliaceae</taxon>
        <taxon>Sesamum</taxon>
    </lineage>
</organism>
<evidence type="ECO:0000256" key="5">
    <source>
        <dbReference type="SAM" id="MobiDB-lite"/>
    </source>
</evidence>
<keyword evidence="6" id="KW-1133">Transmembrane helix</keyword>
<evidence type="ECO:0000256" key="4">
    <source>
        <dbReference type="PROSITE-ProRule" id="PRU01343"/>
    </source>
</evidence>
<dbReference type="Pfam" id="PF06839">
    <property type="entry name" value="Zn_ribbon_GRF"/>
    <property type="match status" value="1"/>
</dbReference>
<dbReference type="EMBL" id="JACGWO010000003">
    <property type="protein sequence ID" value="KAK4431052.1"/>
    <property type="molecule type" value="Genomic_DNA"/>
</dbReference>
<feature type="transmembrane region" description="Helical" evidence="6">
    <location>
        <begin position="122"/>
        <end position="140"/>
    </location>
</feature>
<protein>
    <recommendedName>
        <fullName evidence="7">GRF-type domain-containing protein</fullName>
    </recommendedName>
</protein>
<feature type="compositionally biased region" description="Polar residues" evidence="5">
    <location>
        <begin position="10"/>
        <end position="30"/>
    </location>
</feature>
<dbReference type="InterPro" id="IPR010666">
    <property type="entry name" value="Znf_GRF"/>
</dbReference>